<reference evidence="2" key="2">
    <citation type="submission" date="2023-05" db="EMBL/GenBank/DDBJ databases">
        <authorList>
            <person name="Schelkunov M.I."/>
        </authorList>
    </citation>
    <scope>NUCLEOTIDE SEQUENCE</scope>
    <source>
        <strain evidence="2">Hsosn_3</strain>
        <tissue evidence="2">Leaf</tissue>
    </source>
</reference>
<organism evidence="2 3">
    <name type="scientific">Heracleum sosnowskyi</name>
    <dbReference type="NCBI Taxonomy" id="360622"/>
    <lineage>
        <taxon>Eukaryota</taxon>
        <taxon>Viridiplantae</taxon>
        <taxon>Streptophyta</taxon>
        <taxon>Embryophyta</taxon>
        <taxon>Tracheophyta</taxon>
        <taxon>Spermatophyta</taxon>
        <taxon>Magnoliopsida</taxon>
        <taxon>eudicotyledons</taxon>
        <taxon>Gunneridae</taxon>
        <taxon>Pentapetalae</taxon>
        <taxon>asterids</taxon>
        <taxon>campanulids</taxon>
        <taxon>Apiales</taxon>
        <taxon>Apiaceae</taxon>
        <taxon>Apioideae</taxon>
        <taxon>apioid superclade</taxon>
        <taxon>Tordylieae</taxon>
        <taxon>Tordyliinae</taxon>
        <taxon>Heracleum</taxon>
    </lineage>
</organism>
<keyword evidence="3" id="KW-1185">Reference proteome</keyword>
<dbReference type="InterPro" id="IPR013187">
    <property type="entry name" value="F-box-assoc_dom_typ3"/>
</dbReference>
<dbReference type="EMBL" id="JAUIZM010000027">
    <property type="protein sequence ID" value="KAK1351719.1"/>
    <property type="molecule type" value="Genomic_DNA"/>
</dbReference>
<accession>A0AAD8GP84</accession>
<evidence type="ECO:0000313" key="3">
    <source>
        <dbReference type="Proteomes" id="UP001237642"/>
    </source>
</evidence>
<comment type="caution">
    <text evidence="2">The sequence shown here is derived from an EMBL/GenBank/DDBJ whole genome shotgun (WGS) entry which is preliminary data.</text>
</comment>
<sequence>MVLCLDQLQTKKPTSLATQTYSHQLALNCSNFCYLVRVGFPESNVHMRDKGDKQRVVLGFGFDVIGDDFKVVKLVSDYEVFSAEVYSVRRYVWQNVEPSPNDFPTCVTYDVEGEKFDVYGKNFDVCVNGFLCTIGMYGMIAFDLNAEVFDSGIKLPVTEFDSFYHSARITEYNDSIAAIILMSSDGHDGNINLWALDDEVVELKHHGL</sequence>
<dbReference type="AlphaFoldDB" id="A0AAD8GP84"/>
<gene>
    <name evidence="2" type="ORF">POM88_054002</name>
</gene>
<evidence type="ECO:0000259" key="1">
    <source>
        <dbReference type="Pfam" id="PF08268"/>
    </source>
</evidence>
<protein>
    <recommendedName>
        <fullName evidence="1">F-box associated beta-propeller type 3 domain-containing protein</fullName>
    </recommendedName>
</protein>
<proteinExistence type="predicted"/>
<evidence type="ECO:0000313" key="2">
    <source>
        <dbReference type="EMBL" id="KAK1351719.1"/>
    </source>
</evidence>
<dbReference type="Pfam" id="PF08268">
    <property type="entry name" value="FBA_3"/>
    <property type="match status" value="1"/>
</dbReference>
<dbReference type="Proteomes" id="UP001237642">
    <property type="component" value="Unassembled WGS sequence"/>
</dbReference>
<reference evidence="2" key="1">
    <citation type="submission" date="2023-02" db="EMBL/GenBank/DDBJ databases">
        <title>Genome of toxic invasive species Heracleum sosnowskyi carries increased number of genes despite the absence of recent whole-genome duplications.</title>
        <authorList>
            <person name="Schelkunov M."/>
            <person name="Shtratnikova V."/>
            <person name="Makarenko M."/>
            <person name="Klepikova A."/>
            <person name="Omelchenko D."/>
            <person name="Novikova G."/>
            <person name="Obukhova E."/>
            <person name="Bogdanov V."/>
            <person name="Penin A."/>
            <person name="Logacheva M."/>
        </authorList>
    </citation>
    <scope>NUCLEOTIDE SEQUENCE</scope>
    <source>
        <strain evidence="2">Hsosn_3</strain>
        <tissue evidence="2">Leaf</tissue>
    </source>
</reference>
<feature type="domain" description="F-box associated beta-propeller type 3" evidence="1">
    <location>
        <begin position="50"/>
        <end position="199"/>
    </location>
</feature>
<name>A0AAD8GP84_9APIA</name>